<dbReference type="RefSeq" id="WP_186888233.1">
    <property type="nucleotide sequence ID" value="NZ_JACONZ010000003.1"/>
</dbReference>
<accession>A0A923IAG1</accession>
<evidence type="ECO:0000313" key="2">
    <source>
        <dbReference type="Proteomes" id="UP000659630"/>
    </source>
</evidence>
<reference evidence="1" key="1">
    <citation type="submission" date="2020-08" db="EMBL/GenBank/DDBJ databases">
        <title>Genome public.</title>
        <authorList>
            <person name="Liu C."/>
            <person name="Sun Q."/>
        </authorList>
    </citation>
    <scope>NUCLEOTIDE SEQUENCE</scope>
    <source>
        <strain evidence="1">BX8</strain>
    </source>
</reference>
<dbReference type="EMBL" id="JACONZ010000003">
    <property type="protein sequence ID" value="MBC5581877.1"/>
    <property type="molecule type" value="Genomic_DNA"/>
</dbReference>
<proteinExistence type="predicted"/>
<name>A0A923IAG1_9FIRM</name>
<comment type="caution">
    <text evidence="1">The sequence shown here is derived from an EMBL/GenBank/DDBJ whole genome shotgun (WGS) entry which is preliminary data.</text>
</comment>
<dbReference type="AlphaFoldDB" id="A0A923IAG1"/>
<protein>
    <submittedName>
        <fullName evidence="1">Uncharacterized protein</fullName>
    </submittedName>
</protein>
<organism evidence="1 2">
    <name type="scientific">Anaerofilum hominis</name>
    <dbReference type="NCBI Taxonomy" id="2763016"/>
    <lineage>
        <taxon>Bacteria</taxon>
        <taxon>Bacillati</taxon>
        <taxon>Bacillota</taxon>
        <taxon>Clostridia</taxon>
        <taxon>Eubacteriales</taxon>
        <taxon>Oscillospiraceae</taxon>
        <taxon>Anaerofilum</taxon>
    </lineage>
</organism>
<sequence>MKLFLVEKGSPFSAFSCFGPPRPFSPEKAGSGAGMFCAAPCCFGEERKDRHLQGFEQTAPFGNFPKGAVLLVGETAGYAGGGAAQKSFRFKYRAKRVADIAACRAAMA</sequence>
<dbReference type="Proteomes" id="UP000659630">
    <property type="component" value="Unassembled WGS sequence"/>
</dbReference>
<gene>
    <name evidence="1" type="ORF">H8S23_10185</name>
</gene>
<evidence type="ECO:0000313" key="1">
    <source>
        <dbReference type="EMBL" id="MBC5581877.1"/>
    </source>
</evidence>
<keyword evidence="2" id="KW-1185">Reference proteome</keyword>